<dbReference type="Proteomes" id="UP000234331">
    <property type="component" value="Unassembled WGS sequence"/>
</dbReference>
<dbReference type="AlphaFoldDB" id="A0A2I2KVR7"/>
<name>A0A2I2KVR7_9ACTN</name>
<reference evidence="1 2" key="1">
    <citation type="submission" date="2017-06" db="EMBL/GenBank/DDBJ databases">
        <authorList>
            <person name="Kim H.J."/>
            <person name="Triplett B.A."/>
        </authorList>
    </citation>
    <scope>NUCLEOTIDE SEQUENCE [LARGE SCALE GENOMIC DNA]</scope>
    <source>
        <strain evidence="1">FRACA_ARgP5</strain>
    </source>
</reference>
<gene>
    <name evidence="1" type="ORF">FRACA_370036</name>
</gene>
<evidence type="ECO:0000313" key="2">
    <source>
        <dbReference type="Proteomes" id="UP000234331"/>
    </source>
</evidence>
<dbReference type="Gene3D" id="2.60.120.10">
    <property type="entry name" value="Jelly Rolls"/>
    <property type="match status" value="1"/>
</dbReference>
<dbReference type="RefSeq" id="WP_207770420.1">
    <property type="nucleotide sequence ID" value="NZ_FZMO01000301.1"/>
</dbReference>
<dbReference type="EMBL" id="FZMO01000301">
    <property type="protein sequence ID" value="SNQ49759.1"/>
    <property type="molecule type" value="Genomic_DNA"/>
</dbReference>
<accession>A0A2I2KVR7</accession>
<dbReference type="InterPro" id="IPR011051">
    <property type="entry name" value="RmlC_Cupin_sf"/>
</dbReference>
<proteinExistence type="predicted"/>
<dbReference type="SUPFAM" id="SSF51182">
    <property type="entry name" value="RmlC-like cupins"/>
    <property type="match status" value="1"/>
</dbReference>
<keyword evidence="2" id="KW-1185">Reference proteome</keyword>
<protein>
    <submittedName>
        <fullName evidence="1">Uncharacterized protein</fullName>
    </submittedName>
</protein>
<dbReference type="InterPro" id="IPR014710">
    <property type="entry name" value="RmlC-like_jellyroll"/>
</dbReference>
<sequence>MSRGDDGYDPFAPGSRRYPRVIDQAEIDSLPVLKYSSGIESAIFISRERDDARYFRQGVCTIEPDAEPYEWFASTFDESQYCTEGVIRVEASDADGRLVILEAGPGEHLFLPAGYQYRWVPTGRRTTMLWTSGPSAPVGLSAREYGAQLVASRGTGGGAE</sequence>
<organism evidence="1 2">
    <name type="scientific">Frankia canadensis</name>
    <dbReference type="NCBI Taxonomy" id="1836972"/>
    <lineage>
        <taxon>Bacteria</taxon>
        <taxon>Bacillati</taxon>
        <taxon>Actinomycetota</taxon>
        <taxon>Actinomycetes</taxon>
        <taxon>Frankiales</taxon>
        <taxon>Frankiaceae</taxon>
        <taxon>Frankia</taxon>
    </lineage>
</organism>
<evidence type="ECO:0000313" key="1">
    <source>
        <dbReference type="EMBL" id="SNQ49759.1"/>
    </source>
</evidence>